<evidence type="ECO:0000256" key="8">
    <source>
        <dbReference type="ARBA" id="ARBA00023004"/>
    </source>
</evidence>
<gene>
    <name evidence="17" type="ORF">GCN75_04090</name>
</gene>
<dbReference type="Gene3D" id="3.55.50.30">
    <property type="match status" value="1"/>
</dbReference>
<dbReference type="Gene3D" id="2.170.130.10">
    <property type="entry name" value="TonB-dependent receptor, plug domain"/>
    <property type="match status" value="1"/>
</dbReference>
<dbReference type="GO" id="GO:0038023">
    <property type="term" value="F:signaling receptor activity"/>
    <property type="evidence" value="ECO:0007669"/>
    <property type="project" value="InterPro"/>
</dbReference>
<dbReference type="SUPFAM" id="SSF56935">
    <property type="entry name" value="Porins"/>
    <property type="match status" value="1"/>
</dbReference>
<keyword evidence="9" id="KW-0406">Ion transport</keyword>
<evidence type="ECO:0000256" key="10">
    <source>
        <dbReference type="ARBA" id="ARBA00023077"/>
    </source>
</evidence>
<dbReference type="SMART" id="SM00965">
    <property type="entry name" value="STN"/>
    <property type="match status" value="1"/>
</dbReference>
<evidence type="ECO:0000256" key="13">
    <source>
        <dbReference type="ARBA" id="ARBA00023237"/>
    </source>
</evidence>
<keyword evidence="6 14" id="KW-0812">Transmembrane</keyword>
<evidence type="ECO:0000256" key="6">
    <source>
        <dbReference type="ARBA" id="ARBA00022692"/>
    </source>
</evidence>
<dbReference type="Proteomes" id="UP000468717">
    <property type="component" value="Unassembled WGS sequence"/>
</dbReference>
<evidence type="ECO:0000256" key="14">
    <source>
        <dbReference type="PROSITE-ProRule" id="PRU01360"/>
    </source>
</evidence>
<feature type="domain" description="Secretin/TonB short N-terminal" evidence="16">
    <location>
        <begin position="78"/>
        <end position="129"/>
    </location>
</feature>
<dbReference type="PANTHER" id="PTHR32552:SF74">
    <property type="entry name" value="HYDROXAMATE SIDEROPHORE RECEPTOR FHUE"/>
    <property type="match status" value="1"/>
</dbReference>
<dbReference type="InterPro" id="IPR036942">
    <property type="entry name" value="Beta-barrel_TonB_sf"/>
</dbReference>
<comment type="caution">
    <text evidence="17">The sequence shown here is derived from an EMBL/GenBank/DDBJ whole genome shotgun (WGS) entry which is preliminary data.</text>
</comment>
<dbReference type="AlphaFoldDB" id="A0A6I1I5Y2"/>
<dbReference type="InterPro" id="IPR010105">
    <property type="entry name" value="TonB_sidphr_rcpt"/>
</dbReference>
<dbReference type="GO" id="GO:0015891">
    <property type="term" value="P:siderophore transport"/>
    <property type="evidence" value="ECO:0007669"/>
    <property type="project" value="InterPro"/>
</dbReference>
<keyword evidence="3 14" id="KW-0813">Transport</keyword>
<evidence type="ECO:0000256" key="2">
    <source>
        <dbReference type="ARBA" id="ARBA00009810"/>
    </source>
</evidence>
<accession>A0A6I1I5Y2</accession>
<dbReference type="GO" id="GO:0015344">
    <property type="term" value="F:siderophore uptake transmembrane transporter activity"/>
    <property type="evidence" value="ECO:0007669"/>
    <property type="project" value="TreeGrafter"/>
</dbReference>
<keyword evidence="8" id="KW-0408">Iron</keyword>
<comment type="subcellular location">
    <subcellularLocation>
        <location evidence="1 14">Cell outer membrane</location>
        <topology evidence="1 14">Multi-pass membrane protein</topology>
    </subcellularLocation>
</comment>
<keyword evidence="12 17" id="KW-0675">Receptor</keyword>
<dbReference type="FunFam" id="2.170.130.10:FF:000010">
    <property type="entry name" value="Ferripyoverdine receptor"/>
    <property type="match status" value="1"/>
</dbReference>
<dbReference type="InterPro" id="IPR037066">
    <property type="entry name" value="Plug_dom_sf"/>
</dbReference>
<name>A0A6I1I5Y2_9BURK</name>
<keyword evidence="10 15" id="KW-0798">TonB box</keyword>
<evidence type="ECO:0000256" key="9">
    <source>
        <dbReference type="ARBA" id="ARBA00023065"/>
    </source>
</evidence>
<evidence type="ECO:0000256" key="1">
    <source>
        <dbReference type="ARBA" id="ARBA00004571"/>
    </source>
</evidence>
<dbReference type="Gene3D" id="2.40.170.20">
    <property type="entry name" value="TonB-dependent receptor, beta-barrel domain"/>
    <property type="match status" value="1"/>
</dbReference>
<dbReference type="InterPro" id="IPR011662">
    <property type="entry name" value="Secretin/TonB_short_N"/>
</dbReference>
<keyword evidence="4 14" id="KW-1134">Transmembrane beta strand</keyword>
<dbReference type="InterPro" id="IPR000531">
    <property type="entry name" value="Beta-barrel_TonB"/>
</dbReference>
<dbReference type="GO" id="GO:0009279">
    <property type="term" value="C:cell outer membrane"/>
    <property type="evidence" value="ECO:0007669"/>
    <property type="project" value="UniProtKB-SubCell"/>
</dbReference>
<keyword evidence="11 14" id="KW-0472">Membrane</keyword>
<evidence type="ECO:0000256" key="7">
    <source>
        <dbReference type="ARBA" id="ARBA00022729"/>
    </source>
</evidence>
<reference evidence="17 18" key="1">
    <citation type="submission" date="2019-10" db="EMBL/GenBank/DDBJ databases">
        <title>Three novel species isolated from a subtropical stream in China.</title>
        <authorList>
            <person name="Lu H."/>
        </authorList>
    </citation>
    <scope>NUCLEOTIDE SEQUENCE [LARGE SCALE GENOMIC DNA]</scope>
    <source>
        <strain evidence="17 18">FT13W</strain>
    </source>
</reference>
<sequence length="832" mass="89899">MAVQHRIFSPWTPLALHPTTGAVRAALILLLTVGAAGAGLPHTALAAEASPSASVRDYNIPAGSLRGALSTFAIAAGINLSTQGVALDGLATPGLQGRHGVAAGLQKLLQGSGLEVTDGGNGNYLLRKINTSTADGGMESMPAVVVSAEADRATEGTGLYTSRNLSTATGLNLSQRHTPQTVSVISRQQMEDFDLTTLQDVARATPGIYGKTQGVSDQETTYFARGFALSHVNVDGLPLDVTGFNERNVSADMLMYDRVEVVRGATGLMEGAGAPSGSINMIRKRPTATPLLNASAHLGSWKDRQLTVDASNALNESGSVRGRVAASWRDSDSFVDVVNNRNSTVYAIVEADLTPSTTAGIGFSRQHSRTDGVFVGLPTFTDGSHMPLPRSTFLNNADSFQKRDNNVVFADLETRLEKGWRSRFAITHIDASSSTRNTTNSRIDGEVYKLSQSETGWKYNTEQVVADWRLSGPVTWFGRQHDVIVGASYRHDDSDAGQSWEGAGTRVIDIRSWNPYAYPMRGTAFEPYNWGRKTNEKGLYAAGNFSLADPLRLVLGGRFGWYAQDVTGWYSSNPAWRRSLTENAKFTPYAGLVYDVDQHHSVYASGTQIFEPQSSLDVRGNTLPPLSGTNLEVGVKGEYFGGRLNASGALFRIRQNNRAMADEVNCPTGGAIYCARAAGQVQSEGVDLQLSGSPLPGWQIAGGYTYVLAKYTKDSVAANIGQRIATDEPKQLFKLMTNVQLNGSLARWNLGASVYAQDKIYRRDPGYLTRQGGYALVGLTAGYRLSEQLQLRVNVDNVLDRRYYQGLGYSWSGGLERYGAPRSVLVSLNYKM</sequence>
<keyword evidence="5" id="KW-0410">Iron transport</keyword>
<keyword evidence="7" id="KW-0732">Signal</keyword>
<organism evidence="17 18">
    <name type="scientific">Janthinobacterium violaceinigrum</name>
    <dbReference type="NCBI Taxonomy" id="2654252"/>
    <lineage>
        <taxon>Bacteria</taxon>
        <taxon>Pseudomonadati</taxon>
        <taxon>Pseudomonadota</taxon>
        <taxon>Betaproteobacteria</taxon>
        <taxon>Burkholderiales</taxon>
        <taxon>Oxalobacteraceae</taxon>
        <taxon>Janthinobacterium</taxon>
    </lineage>
</organism>
<dbReference type="PROSITE" id="PS52016">
    <property type="entry name" value="TONB_DEPENDENT_REC_3"/>
    <property type="match status" value="1"/>
</dbReference>
<keyword evidence="13 14" id="KW-0998">Cell outer membrane</keyword>
<comment type="similarity">
    <text evidence="2 14 15">Belongs to the TonB-dependent receptor family.</text>
</comment>
<dbReference type="InterPro" id="IPR012910">
    <property type="entry name" value="Plug_dom"/>
</dbReference>
<dbReference type="PANTHER" id="PTHR32552">
    <property type="entry name" value="FERRICHROME IRON RECEPTOR-RELATED"/>
    <property type="match status" value="1"/>
</dbReference>
<evidence type="ECO:0000259" key="16">
    <source>
        <dbReference type="SMART" id="SM00965"/>
    </source>
</evidence>
<dbReference type="NCBIfam" id="TIGR01783">
    <property type="entry name" value="TonB-siderophor"/>
    <property type="match status" value="1"/>
</dbReference>
<dbReference type="Pfam" id="PF07715">
    <property type="entry name" value="Plug"/>
    <property type="match status" value="1"/>
</dbReference>
<dbReference type="InterPro" id="IPR039426">
    <property type="entry name" value="TonB-dep_rcpt-like"/>
</dbReference>
<evidence type="ECO:0000313" key="18">
    <source>
        <dbReference type="Proteomes" id="UP000468717"/>
    </source>
</evidence>
<dbReference type="Pfam" id="PF00593">
    <property type="entry name" value="TonB_dep_Rec_b-barrel"/>
    <property type="match status" value="1"/>
</dbReference>
<dbReference type="RefSeq" id="WP_152281467.1">
    <property type="nucleotide sequence ID" value="NZ_WFLI01000003.1"/>
</dbReference>
<evidence type="ECO:0000256" key="11">
    <source>
        <dbReference type="ARBA" id="ARBA00023136"/>
    </source>
</evidence>
<dbReference type="CDD" id="cd01347">
    <property type="entry name" value="ligand_gated_channel"/>
    <property type="match status" value="1"/>
</dbReference>
<evidence type="ECO:0000256" key="4">
    <source>
        <dbReference type="ARBA" id="ARBA00022452"/>
    </source>
</evidence>
<evidence type="ECO:0000256" key="12">
    <source>
        <dbReference type="ARBA" id="ARBA00023170"/>
    </source>
</evidence>
<evidence type="ECO:0000256" key="5">
    <source>
        <dbReference type="ARBA" id="ARBA00022496"/>
    </source>
</evidence>
<keyword evidence="18" id="KW-1185">Reference proteome</keyword>
<evidence type="ECO:0000256" key="15">
    <source>
        <dbReference type="RuleBase" id="RU003357"/>
    </source>
</evidence>
<evidence type="ECO:0000313" key="17">
    <source>
        <dbReference type="EMBL" id="KAB8066372.1"/>
    </source>
</evidence>
<dbReference type="EMBL" id="WFLI01000003">
    <property type="protein sequence ID" value="KAB8066372.1"/>
    <property type="molecule type" value="Genomic_DNA"/>
</dbReference>
<protein>
    <submittedName>
        <fullName evidence="17">TonB-dependent siderophore receptor</fullName>
    </submittedName>
</protein>
<evidence type="ECO:0000256" key="3">
    <source>
        <dbReference type="ARBA" id="ARBA00022448"/>
    </source>
</evidence>
<proteinExistence type="inferred from homology"/>